<dbReference type="RefSeq" id="XP_056023487.1">
    <property type="nucleotide sequence ID" value="XM_056178613.1"/>
</dbReference>
<proteinExistence type="predicted"/>
<keyword evidence="1" id="KW-0645">Protease</keyword>
<dbReference type="Gene3D" id="2.40.70.10">
    <property type="entry name" value="Acid Proteases"/>
    <property type="match status" value="2"/>
</dbReference>
<protein>
    <submittedName>
        <fullName evidence="1">Gag-polyprotein putative aspartyl protease domain-containing protein</fullName>
    </submittedName>
</protein>
<dbReference type="GO" id="GO:0006508">
    <property type="term" value="P:proteolysis"/>
    <property type="evidence" value="ECO:0007669"/>
    <property type="project" value="UniProtKB-KW"/>
</dbReference>
<comment type="caution">
    <text evidence="1">The sequence shown here is derived from an EMBL/GenBank/DDBJ whole genome shotgun (WGS) entry which is preliminary data.</text>
</comment>
<gene>
    <name evidence="1" type="ORF">T069G_11408</name>
</gene>
<dbReference type="Pfam" id="PF13650">
    <property type="entry name" value="Asp_protease_2"/>
    <property type="match status" value="1"/>
</dbReference>
<evidence type="ECO:0000313" key="2">
    <source>
        <dbReference type="Proteomes" id="UP001140511"/>
    </source>
</evidence>
<dbReference type="SUPFAM" id="SSF50630">
    <property type="entry name" value="Acid proteases"/>
    <property type="match status" value="2"/>
</dbReference>
<dbReference type="EMBL" id="JAOPEN010000008">
    <property type="protein sequence ID" value="KAJ4854429.1"/>
    <property type="molecule type" value="Genomic_DNA"/>
</dbReference>
<dbReference type="CDD" id="cd00303">
    <property type="entry name" value="retropepsin_like"/>
    <property type="match status" value="2"/>
</dbReference>
<dbReference type="Proteomes" id="UP001140511">
    <property type="component" value="Unassembled WGS sequence"/>
</dbReference>
<keyword evidence="2" id="KW-1185">Reference proteome</keyword>
<evidence type="ECO:0000313" key="1">
    <source>
        <dbReference type="EMBL" id="KAJ4854429.1"/>
    </source>
</evidence>
<sequence length="414" mass="47584">MSARMRSHNILDQLTQKLLNRRIYQEYPLVDSADKQYYVAGTVNGMLIEALPDTGADKCFISSELASRLGLLPVPGTQEKITLANEKVVESPGMVQVPWEFAKQREKHMINCWILPGCIRDLVLGSSFLQATNTLKKFRDRIQVRLLGVFNRFSLSFLGGKKQRLRGYINGHLTAALPDTGSDAMFINGAFARKIGLDIDSDVRNLVEVELADGSTTMTSGIVRDVQWKVGKTTVQCTFHVLEDLCMDVVLSNSYLFNMNIFSEQEEHFFDMDSKDHFDDDSSYFCNLRLLKNKNGKRANHYLEFYLIDAVASPKAFSPEMTQHELEQLEKWEKMEELYRRDESRDWIMSLPEEQQEKASQDEKARQQCWEASRKERKAKWAAASHTAKENVRNDTDLISRLKKRFCIGTPLRK</sequence>
<dbReference type="GO" id="GO:0008233">
    <property type="term" value="F:peptidase activity"/>
    <property type="evidence" value="ECO:0007669"/>
    <property type="project" value="UniProtKB-KW"/>
</dbReference>
<dbReference type="InterPro" id="IPR021109">
    <property type="entry name" value="Peptidase_aspartic_dom_sf"/>
</dbReference>
<dbReference type="GeneID" id="80873301"/>
<organism evidence="1 2">
    <name type="scientific">Trichoderma breve</name>
    <dbReference type="NCBI Taxonomy" id="2034170"/>
    <lineage>
        <taxon>Eukaryota</taxon>
        <taxon>Fungi</taxon>
        <taxon>Dikarya</taxon>
        <taxon>Ascomycota</taxon>
        <taxon>Pezizomycotina</taxon>
        <taxon>Sordariomycetes</taxon>
        <taxon>Hypocreomycetidae</taxon>
        <taxon>Hypocreales</taxon>
        <taxon>Hypocreaceae</taxon>
        <taxon>Trichoderma</taxon>
    </lineage>
</organism>
<dbReference type="AlphaFoldDB" id="A0A9W9B357"/>
<reference evidence="1" key="1">
    <citation type="submission" date="2022-09" db="EMBL/GenBank/DDBJ databases">
        <title>Chromosome-level assembly of Trichoderma breve T069, a fungus used in development of biopesticide product.</title>
        <authorList>
            <person name="Lin R."/>
            <person name="Liu T."/>
        </authorList>
    </citation>
    <scope>NUCLEOTIDE SEQUENCE</scope>
    <source>
        <strain evidence="1">T069</strain>
    </source>
</reference>
<dbReference type="Pfam" id="PF13975">
    <property type="entry name" value="gag-asp_proteas"/>
    <property type="match status" value="1"/>
</dbReference>
<name>A0A9W9B357_9HYPO</name>
<accession>A0A9W9B357</accession>
<keyword evidence="1" id="KW-0378">Hydrolase</keyword>